<dbReference type="EMBL" id="JAWDGP010005366">
    <property type="protein sequence ID" value="KAK3757437.1"/>
    <property type="molecule type" value="Genomic_DNA"/>
</dbReference>
<name>A0AAE0YWA0_9GAST</name>
<gene>
    <name evidence="1" type="ORF">RRG08_038792</name>
</gene>
<accession>A0AAE0YWA0</accession>
<evidence type="ECO:0000313" key="2">
    <source>
        <dbReference type="Proteomes" id="UP001283361"/>
    </source>
</evidence>
<proteinExistence type="predicted"/>
<reference evidence="1" key="1">
    <citation type="journal article" date="2023" name="G3 (Bethesda)">
        <title>A reference genome for the long-term kleptoplast-retaining sea slug Elysia crispata morphotype clarki.</title>
        <authorList>
            <person name="Eastman K.E."/>
            <person name="Pendleton A.L."/>
            <person name="Shaikh M.A."/>
            <person name="Suttiyut T."/>
            <person name="Ogas R."/>
            <person name="Tomko P."/>
            <person name="Gavelis G."/>
            <person name="Widhalm J.R."/>
            <person name="Wisecaver J.H."/>
        </authorList>
    </citation>
    <scope>NUCLEOTIDE SEQUENCE</scope>
    <source>
        <strain evidence="1">ECLA1</strain>
    </source>
</reference>
<dbReference type="Proteomes" id="UP001283361">
    <property type="component" value="Unassembled WGS sequence"/>
</dbReference>
<keyword evidence="2" id="KW-1185">Reference proteome</keyword>
<organism evidence="1 2">
    <name type="scientific">Elysia crispata</name>
    <name type="common">lettuce slug</name>
    <dbReference type="NCBI Taxonomy" id="231223"/>
    <lineage>
        <taxon>Eukaryota</taxon>
        <taxon>Metazoa</taxon>
        <taxon>Spiralia</taxon>
        <taxon>Lophotrochozoa</taxon>
        <taxon>Mollusca</taxon>
        <taxon>Gastropoda</taxon>
        <taxon>Heterobranchia</taxon>
        <taxon>Euthyneura</taxon>
        <taxon>Panpulmonata</taxon>
        <taxon>Sacoglossa</taxon>
        <taxon>Placobranchoidea</taxon>
        <taxon>Plakobranchidae</taxon>
        <taxon>Elysia</taxon>
    </lineage>
</organism>
<comment type="caution">
    <text evidence="1">The sequence shown here is derived from an EMBL/GenBank/DDBJ whole genome shotgun (WGS) entry which is preliminary data.</text>
</comment>
<dbReference type="AlphaFoldDB" id="A0AAE0YWA0"/>
<sequence>MFNKNYIDSTIQSNQGRREMLQVSQAFDQGATQQRKAEGRCYRSARLLIRELHNNARQKGDVTGSYTTTPGRREMLQVSQAFDQGATQQRKAEGRCYRSARLLIRELHNNARQKGDVTGTTGDFTSGK</sequence>
<evidence type="ECO:0000313" key="1">
    <source>
        <dbReference type="EMBL" id="KAK3757437.1"/>
    </source>
</evidence>
<protein>
    <submittedName>
        <fullName evidence="1">Uncharacterized protein</fullName>
    </submittedName>
</protein>